<dbReference type="KEGG" id="elut:CKA38_01370"/>
<keyword evidence="3" id="KW-1185">Reference proteome</keyword>
<organism evidence="2 3">
    <name type="scientific">Ereboglobus luteus</name>
    <dbReference type="NCBI Taxonomy" id="1796921"/>
    <lineage>
        <taxon>Bacteria</taxon>
        <taxon>Pseudomonadati</taxon>
        <taxon>Verrucomicrobiota</taxon>
        <taxon>Opitutia</taxon>
        <taxon>Opitutales</taxon>
        <taxon>Opitutaceae</taxon>
        <taxon>Ereboglobus</taxon>
    </lineage>
</organism>
<dbReference type="EMBL" id="CP023004">
    <property type="protein sequence ID" value="AWI08091.1"/>
    <property type="molecule type" value="Genomic_DNA"/>
</dbReference>
<keyword evidence="1" id="KW-1133">Transmembrane helix</keyword>
<reference evidence="2 3" key="1">
    <citation type="journal article" date="2018" name="Syst. Appl. Microbiol.">
        <title>Ereboglobus luteus gen. nov. sp. nov. from cockroach guts, and new insights into the oxygen relationship of the genera Opitutus and Didymococcus (Verrucomicrobia: Opitutaceae).</title>
        <authorList>
            <person name="Tegtmeier D."/>
            <person name="Belitz A."/>
            <person name="Radek R."/>
            <person name="Heimerl T."/>
            <person name="Brune A."/>
        </authorList>
    </citation>
    <scope>NUCLEOTIDE SEQUENCE [LARGE SCALE GENOMIC DNA]</scope>
    <source>
        <strain evidence="2 3">Ho45</strain>
    </source>
</reference>
<name>A0A2U8DZW1_9BACT</name>
<proteinExistence type="predicted"/>
<accession>A0A2U8DZW1</accession>
<evidence type="ECO:0000313" key="3">
    <source>
        <dbReference type="Proteomes" id="UP000244896"/>
    </source>
</evidence>
<dbReference type="Proteomes" id="UP000244896">
    <property type="component" value="Chromosome"/>
</dbReference>
<sequence length="348" mass="38453">MKNVRKKARRVLLSLSALFPLHVARIMDELFRLTPEERRRRRIIRLAAAGFVVAVVFAGVAVSFFMRAWNKEPELVMPAAYLVSTGGATTVRVDGKNIPFETTLAVPSGSAIDVPARANIIVVHPEDASSKKIKGPETLRPEPAREPKKDAVDFLVSPKEILITARYGGPRESTGRVLVTSPFGVTRFTNPTITWEPRPGVRYDVAVVDPADPVAPPRVAINVLPPLRIDQLETTQDRVLRADRIYNVIVREAGSETQVGAMRFLVSPGATDASLPLAPADLVMEAIDALWSKPARMGDGWLALSRLPADWAESELVLRLRMRAAAELGLFDEIEKIQYQLWMLGPMR</sequence>
<dbReference type="AlphaFoldDB" id="A0A2U8DZW1"/>
<feature type="transmembrane region" description="Helical" evidence="1">
    <location>
        <begin position="43"/>
        <end position="65"/>
    </location>
</feature>
<evidence type="ECO:0000256" key="1">
    <source>
        <dbReference type="SAM" id="Phobius"/>
    </source>
</evidence>
<keyword evidence="1" id="KW-0812">Transmembrane</keyword>
<keyword evidence="1" id="KW-0472">Membrane</keyword>
<gene>
    <name evidence="2" type="ORF">CKA38_01370</name>
</gene>
<protein>
    <submittedName>
        <fullName evidence="2">Uncharacterized protein</fullName>
    </submittedName>
</protein>
<evidence type="ECO:0000313" key="2">
    <source>
        <dbReference type="EMBL" id="AWI08091.1"/>
    </source>
</evidence>